<reference evidence="2" key="1">
    <citation type="submission" date="2022-08" db="EMBL/GenBank/DDBJ databases">
        <authorList>
            <person name="Kallberg Y."/>
            <person name="Tangrot J."/>
            <person name="Rosling A."/>
        </authorList>
    </citation>
    <scope>NUCLEOTIDE SEQUENCE</scope>
    <source>
        <strain evidence="2">Wild A</strain>
    </source>
</reference>
<evidence type="ECO:0000313" key="2">
    <source>
        <dbReference type="EMBL" id="CAI2197082.1"/>
    </source>
</evidence>
<comment type="caution">
    <text evidence="2">The sequence shown here is derived from an EMBL/GenBank/DDBJ whole genome shotgun (WGS) entry which is preliminary data.</text>
</comment>
<sequence length="136" mass="15794">EVSFENKAIFDNLKNNKEASAVRIMLNGEEQYGSEKIEDTFGNSHINYYNFVIQDICYCYKCKRGLDRSFKLHEISDFHINNVNNANVGENEPEYRNEDEGYSSPTESEVVGNLKNVYKYIDMDESGYNNVISKYL</sequence>
<dbReference type="Proteomes" id="UP001153678">
    <property type="component" value="Unassembled WGS sequence"/>
</dbReference>
<proteinExistence type="predicted"/>
<evidence type="ECO:0000313" key="3">
    <source>
        <dbReference type="Proteomes" id="UP001153678"/>
    </source>
</evidence>
<dbReference type="OrthoDB" id="3168051at2759"/>
<keyword evidence="3" id="KW-1185">Reference proteome</keyword>
<organism evidence="2 3">
    <name type="scientific">Funneliformis geosporum</name>
    <dbReference type="NCBI Taxonomy" id="1117311"/>
    <lineage>
        <taxon>Eukaryota</taxon>
        <taxon>Fungi</taxon>
        <taxon>Fungi incertae sedis</taxon>
        <taxon>Mucoromycota</taxon>
        <taxon>Glomeromycotina</taxon>
        <taxon>Glomeromycetes</taxon>
        <taxon>Glomerales</taxon>
        <taxon>Glomeraceae</taxon>
        <taxon>Funneliformis</taxon>
    </lineage>
</organism>
<gene>
    <name evidence="2" type="ORF">FWILDA_LOCUS17898</name>
</gene>
<feature type="non-terminal residue" evidence="2">
    <location>
        <position position="136"/>
    </location>
</feature>
<protein>
    <submittedName>
        <fullName evidence="2">2145_t:CDS:1</fullName>
    </submittedName>
</protein>
<dbReference type="AlphaFoldDB" id="A0A9W4WZ66"/>
<feature type="region of interest" description="Disordered" evidence="1">
    <location>
        <begin position="88"/>
        <end position="107"/>
    </location>
</feature>
<accession>A0A9W4WZ66</accession>
<evidence type="ECO:0000256" key="1">
    <source>
        <dbReference type="SAM" id="MobiDB-lite"/>
    </source>
</evidence>
<dbReference type="EMBL" id="CAMKVN010015565">
    <property type="protein sequence ID" value="CAI2197082.1"/>
    <property type="molecule type" value="Genomic_DNA"/>
</dbReference>
<name>A0A9W4WZ66_9GLOM</name>